<keyword evidence="2" id="KW-0472">Membrane</keyword>
<feature type="region of interest" description="Disordered" evidence="1">
    <location>
        <begin position="36"/>
        <end position="65"/>
    </location>
</feature>
<dbReference type="Proteomes" id="UP000030748">
    <property type="component" value="Unassembled WGS sequence"/>
</dbReference>
<evidence type="ECO:0000256" key="2">
    <source>
        <dbReference type="SAM" id="Phobius"/>
    </source>
</evidence>
<dbReference type="PANTHER" id="PTHR34558:SF9">
    <property type="entry name" value="F3L24.15 PROTEIN"/>
    <property type="match status" value="1"/>
</dbReference>
<sequence length="147" mass="15921">MARIFLVWCLLILVNAHLIIVAEDLLEFPNNTARKLAGKQDPHSKSTTTSSPSPSPSEQSLEVHENGAAVAEETVMEKSGHHNHHHSSIRKSVVGGGVILGVLAAVFVVAVLCYIRATGRKYVEPYSPTATPIRGRNNKEFSSTLDP</sequence>
<evidence type="ECO:0000313" key="4">
    <source>
        <dbReference type="EMBL" id="EYU41791.1"/>
    </source>
</evidence>
<reference evidence="4 5" key="1">
    <citation type="journal article" date="2013" name="Proc. Natl. Acad. Sci. U.S.A.">
        <title>Fine-scale variation in meiotic recombination in Mimulus inferred from population shotgun sequencing.</title>
        <authorList>
            <person name="Hellsten U."/>
            <person name="Wright K.M."/>
            <person name="Jenkins J."/>
            <person name="Shu S."/>
            <person name="Yuan Y."/>
            <person name="Wessler S.R."/>
            <person name="Schmutz J."/>
            <person name="Willis J.H."/>
            <person name="Rokhsar D.S."/>
        </authorList>
    </citation>
    <scope>NUCLEOTIDE SEQUENCE [LARGE SCALE GENOMIC DNA]</scope>
    <source>
        <strain evidence="5">cv. DUN x IM62</strain>
    </source>
</reference>
<dbReference type="AlphaFoldDB" id="A0A022RP71"/>
<gene>
    <name evidence="4" type="ORF">MIMGU_mgv1a015740mg</name>
</gene>
<evidence type="ECO:0000256" key="3">
    <source>
        <dbReference type="SAM" id="SignalP"/>
    </source>
</evidence>
<evidence type="ECO:0000313" key="5">
    <source>
        <dbReference type="Proteomes" id="UP000030748"/>
    </source>
</evidence>
<keyword evidence="5" id="KW-1185">Reference proteome</keyword>
<dbReference type="STRING" id="4155.A0A022RP71"/>
<name>A0A022RP71_ERYGU</name>
<accession>A0A022RP71</accession>
<dbReference type="PANTHER" id="PTHR34558">
    <property type="entry name" value="EXPRESSED PROTEIN"/>
    <property type="match status" value="1"/>
</dbReference>
<protein>
    <recommendedName>
        <fullName evidence="6">Mid2 domain-containing protein</fullName>
    </recommendedName>
</protein>
<feature type="region of interest" description="Disordered" evidence="1">
    <location>
        <begin position="127"/>
        <end position="147"/>
    </location>
</feature>
<dbReference type="EMBL" id="KI630319">
    <property type="protein sequence ID" value="EYU41791.1"/>
    <property type="molecule type" value="Genomic_DNA"/>
</dbReference>
<feature type="transmembrane region" description="Helical" evidence="2">
    <location>
        <begin position="93"/>
        <end position="115"/>
    </location>
</feature>
<keyword evidence="2" id="KW-1133">Transmembrane helix</keyword>
<evidence type="ECO:0000256" key="1">
    <source>
        <dbReference type="SAM" id="MobiDB-lite"/>
    </source>
</evidence>
<keyword evidence="3" id="KW-0732">Signal</keyword>
<keyword evidence="2" id="KW-0812">Transmembrane</keyword>
<evidence type="ECO:0008006" key="6">
    <source>
        <dbReference type="Google" id="ProtNLM"/>
    </source>
</evidence>
<proteinExistence type="predicted"/>
<feature type="signal peptide" evidence="3">
    <location>
        <begin position="1"/>
        <end position="16"/>
    </location>
</feature>
<feature type="chain" id="PRO_5001508245" description="Mid2 domain-containing protein" evidence="3">
    <location>
        <begin position="17"/>
        <end position="147"/>
    </location>
</feature>
<organism evidence="4 5">
    <name type="scientific">Erythranthe guttata</name>
    <name type="common">Yellow monkey flower</name>
    <name type="synonym">Mimulus guttatus</name>
    <dbReference type="NCBI Taxonomy" id="4155"/>
    <lineage>
        <taxon>Eukaryota</taxon>
        <taxon>Viridiplantae</taxon>
        <taxon>Streptophyta</taxon>
        <taxon>Embryophyta</taxon>
        <taxon>Tracheophyta</taxon>
        <taxon>Spermatophyta</taxon>
        <taxon>Magnoliopsida</taxon>
        <taxon>eudicotyledons</taxon>
        <taxon>Gunneridae</taxon>
        <taxon>Pentapetalae</taxon>
        <taxon>asterids</taxon>
        <taxon>lamiids</taxon>
        <taxon>Lamiales</taxon>
        <taxon>Phrymaceae</taxon>
        <taxon>Erythranthe</taxon>
    </lineage>
</organism>